<dbReference type="EMBL" id="GBRH01212142">
    <property type="protein sequence ID" value="JAD85753.1"/>
    <property type="molecule type" value="Transcribed_RNA"/>
</dbReference>
<keyword evidence="1" id="KW-1133">Transmembrane helix</keyword>
<dbReference type="AlphaFoldDB" id="A0A0A9DGD6"/>
<name>A0A0A9DGD6_ARUDO</name>
<protein>
    <submittedName>
        <fullName evidence="2">Uncharacterized protein</fullName>
    </submittedName>
</protein>
<reference evidence="2" key="1">
    <citation type="submission" date="2014-09" db="EMBL/GenBank/DDBJ databases">
        <authorList>
            <person name="Magalhaes I.L.F."/>
            <person name="Oliveira U."/>
            <person name="Santos F.R."/>
            <person name="Vidigal T.H.D.A."/>
            <person name="Brescovit A.D."/>
            <person name="Santos A.J."/>
        </authorList>
    </citation>
    <scope>NUCLEOTIDE SEQUENCE</scope>
    <source>
        <tissue evidence="2">Shoot tissue taken approximately 20 cm above the soil surface</tissue>
    </source>
</reference>
<keyword evidence="1" id="KW-0812">Transmembrane</keyword>
<reference evidence="2" key="2">
    <citation type="journal article" date="2015" name="Data Brief">
        <title>Shoot transcriptome of the giant reed, Arundo donax.</title>
        <authorList>
            <person name="Barrero R.A."/>
            <person name="Guerrero F.D."/>
            <person name="Moolhuijzen P."/>
            <person name="Goolsby J.A."/>
            <person name="Tidwell J."/>
            <person name="Bellgard S.E."/>
            <person name="Bellgard M.I."/>
        </authorList>
    </citation>
    <scope>NUCLEOTIDE SEQUENCE</scope>
    <source>
        <tissue evidence="2">Shoot tissue taken approximately 20 cm above the soil surface</tissue>
    </source>
</reference>
<accession>A0A0A9DGD6</accession>
<evidence type="ECO:0000256" key="1">
    <source>
        <dbReference type="SAM" id="Phobius"/>
    </source>
</evidence>
<keyword evidence="1" id="KW-0472">Membrane</keyword>
<sequence length="178" mass="19819">MEYLFRFLDFLCVSAILCHFLFGVLFSFTLDESQGIEECEKTVGIEQACIVFSPLSQRDVFYDLSEPFLTEQCWKSHCSNRTVQATDSQKSCLGDVAISRSGSGCHSTMLIPNNFCLQKNNTMEGSEQTPCCIYFFLFLFSFFASSHVECDMSSQASHAHGQEIKTASTVPDACVSSA</sequence>
<evidence type="ECO:0000313" key="2">
    <source>
        <dbReference type="EMBL" id="JAD85753.1"/>
    </source>
</evidence>
<proteinExistence type="predicted"/>
<organism evidence="2">
    <name type="scientific">Arundo donax</name>
    <name type="common">Giant reed</name>
    <name type="synonym">Donax arundinaceus</name>
    <dbReference type="NCBI Taxonomy" id="35708"/>
    <lineage>
        <taxon>Eukaryota</taxon>
        <taxon>Viridiplantae</taxon>
        <taxon>Streptophyta</taxon>
        <taxon>Embryophyta</taxon>
        <taxon>Tracheophyta</taxon>
        <taxon>Spermatophyta</taxon>
        <taxon>Magnoliopsida</taxon>
        <taxon>Liliopsida</taxon>
        <taxon>Poales</taxon>
        <taxon>Poaceae</taxon>
        <taxon>PACMAD clade</taxon>
        <taxon>Arundinoideae</taxon>
        <taxon>Arundineae</taxon>
        <taxon>Arundo</taxon>
    </lineage>
</organism>
<feature type="transmembrane region" description="Helical" evidence="1">
    <location>
        <begin position="7"/>
        <end position="30"/>
    </location>
</feature>